<dbReference type="Proteomes" id="UP001501710">
    <property type="component" value="Unassembled WGS sequence"/>
</dbReference>
<evidence type="ECO:0000313" key="2">
    <source>
        <dbReference type="Proteomes" id="UP001501710"/>
    </source>
</evidence>
<accession>A0ABP8CSA0</accession>
<dbReference type="EMBL" id="BAABAS010000031">
    <property type="protein sequence ID" value="GAA4242340.1"/>
    <property type="molecule type" value="Genomic_DNA"/>
</dbReference>
<name>A0ABP8CSA0_9ACTN</name>
<protein>
    <submittedName>
        <fullName evidence="1">Uncharacterized protein</fullName>
    </submittedName>
</protein>
<evidence type="ECO:0000313" key="1">
    <source>
        <dbReference type="EMBL" id="GAA4242340.1"/>
    </source>
</evidence>
<keyword evidence="2" id="KW-1185">Reference proteome</keyword>
<sequence>MRAMFGVLVQSLAWDEGWSAGNFRRSKNDIGPAEHGAWRPLCARWCEMRFLFVNAVTVVPLTFQMVSSRSGAE</sequence>
<gene>
    <name evidence="1" type="ORF">GCM10022254_75000</name>
</gene>
<reference evidence="2" key="1">
    <citation type="journal article" date="2019" name="Int. J. Syst. Evol. Microbiol.">
        <title>The Global Catalogue of Microorganisms (GCM) 10K type strain sequencing project: providing services to taxonomists for standard genome sequencing and annotation.</title>
        <authorList>
            <consortium name="The Broad Institute Genomics Platform"/>
            <consortium name="The Broad Institute Genome Sequencing Center for Infectious Disease"/>
            <person name="Wu L."/>
            <person name="Ma J."/>
        </authorList>
    </citation>
    <scope>NUCLEOTIDE SEQUENCE [LARGE SCALE GENOMIC DNA]</scope>
    <source>
        <strain evidence="2">JCM 17440</strain>
    </source>
</reference>
<comment type="caution">
    <text evidence="1">The sequence shown here is derived from an EMBL/GenBank/DDBJ whole genome shotgun (WGS) entry which is preliminary data.</text>
</comment>
<proteinExistence type="predicted"/>
<organism evidence="1 2">
    <name type="scientific">Actinomadura meridiana</name>
    <dbReference type="NCBI Taxonomy" id="559626"/>
    <lineage>
        <taxon>Bacteria</taxon>
        <taxon>Bacillati</taxon>
        <taxon>Actinomycetota</taxon>
        <taxon>Actinomycetes</taxon>
        <taxon>Streptosporangiales</taxon>
        <taxon>Thermomonosporaceae</taxon>
        <taxon>Actinomadura</taxon>
    </lineage>
</organism>